<dbReference type="InterPro" id="IPR001048">
    <property type="entry name" value="Asp/Glu/Uridylate_kinase"/>
</dbReference>
<dbReference type="GO" id="GO:0009089">
    <property type="term" value="P:lysine biosynthetic process via diaminopimelate"/>
    <property type="evidence" value="ECO:0007669"/>
    <property type="project" value="UniProtKB-UniPathway"/>
</dbReference>
<dbReference type="EMBL" id="QREG01000001">
    <property type="protein sequence ID" value="REE05741.1"/>
    <property type="molecule type" value="Genomic_DNA"/>
</dbReference>
<dbReference type="Proteomes" id="UP000256779">
    <property type="component" value="Unassembled WGS sequence"/>
</dbReference>
<dbReference type="AlphaFoldDB" id="A0A3D9LH64"/>
<comment type="pathway">
    <text evidence="8">Amino-acid biosynthesis; L-threonine biosynthesis; L-threonine from L-aspartate: step 1/5.</text>
</comment>
<evidence type="ECO:0000256" key="6">
    <source>
        <dbReference type="ARBA" id="ARBA00022840"/>
    </source>
</evidence>
<keyword evidence="3 7" id="KW-0808">Transferase</keyword>
<evidence type="ECO:0000256" key="3">
    <source>
        <dbReference type="ARBA" id="ARBA00022679"/>
    </source>
</evidence>
<dbReference type="EC" id="2.7.2.4" evidence="7"/>
<dbReference type="UniPathway" id="UPA00034">
    <property type="reaction ID" value="UER00015"/>
</dbReference>
<evidence type="ECO:0000256" key="4">
    <source>
        <dbReference type="ARBA" id="ARBA00022741"/>
    </source>
</evidence>
<name>A0A3D9LH64_MARFU</name>
<keyword evidence="6" id="KW-0067">ATP-binding</keyword>
<dbReference type="Gene3D" id="1.20.120.1320">
    <property type="entry name" value="Aspartokinase, catalytic domain"/>
    <property type="match status" value="1"/>
</dbReference>
<evidence type="ECO:0000256" key="7">
    <source>
        <dbReference type="RuleBase" id="RU003448"/>
    </source>
</evidence>
<dbReference type="OrthoDB" id="9799110at2"/>
<dbReference type="GO" id="GO:0005829">
    <property type="term" value="C:cytosol"/>
    <property type="evidence" value="ECO:0007669"/>
    <property type="project" value="TreeGrafter"/>
</dbReference>
<dbReference type="InterPro" id="IPR001341">
    <property type="entry name" value="Asp_kinase"/>
</dbReference>
<comment type="pathway">
    <text evidence="8">Amino-acid biosynthesis; L-methionine biosynthesis via de novo pathway; L-homoserine from L-aspartate: step 1/3.</text>
</comment>
<dbReference type="RefSeq" id="WP_115866246.1">
    <property type="nucleotide sequence ID" value="NZ_QREG01000001.1"/>
</dbReference>
<dbReference type="SUPFAM" id="SSF53633">
    <property type="entry name" value="Carbamate kinase-like"/>
    <property type="match status" value="1"/>
</dbReference>
<feature type="domain" description="Aspartate/glutamate/uridylate kinase" evidence="9">
    <location>
        <begin position="3"/>
        <end position="273"/>
    </location>
</feature>
<proteinExistence type="inferred from homology"/>
<dbReference type="PANTHER" id="PTHR21499">
    <property type="entry name" value="ASPARTATE KINASE"/>
    <property type="match status" value="1"/>
</dbReference>
<comment type="caution">
    <text evidence="10">The sequence shown here is derived from an EMBL/GenBank/DDBJ whole genome shotgun (WGS) entry which is preliminary data.</text>
</comment>
<evidence type="ECO:0000256" key="1">
    <source>
        <dbReference type="ARBA" id="ARBA00004766"/>
    </source>
</evidence>
<dbReference type="GO" id="GO:0004072">
    <property type="term" value="F:aspartate kinase activity"/>
    <property type="evidence" value="ECO:0007669"/>
    <property type="project" value="UniProtKB-EC"/>
</dbReference>
<dbReference type="InterPro" id="IPR042199">
    <property type="entry name" value="AsparK_Bifunc_asparK/hSer_DH"/>
</dbReference>
<keyword evidence="8" id="KW-0028">Amino-acid biosynthesis</keyword>
<keyword evidence="11" id="KW-1185">Reference proteome</keyword>
<evidence type="ECO:0000313" key="11">
    <source>
        <dbReference type="Proteomes" id="UP000256779"/>
    </source>
</evidence>
<dbReference type="PANTHER" id="PTHR21499:SF59">
    <property type="entry name" value="ASPARTOKINASE"/>
    <property type="match status" value="1"/>
</dbReference>
<evidence type="ECO:0000256" key="2">
    <source>
        <dbReference type="ARBA" id="ARBA00010122"/>
    </source>
</evidence>
<comment type="catalytic activity">
    <reaction evidence="7">
        <text>L-aspartate + ATP = 4-phospho-L-aspartate + ADP</text>
        <dbReference type="Rhea" id="RHEA:23776"/>
        <dbReference type="ChEBI" id="CHEBI:29991"/>
        <dbReference type="ChEBI" id="CHEBI:30616"/>
        <dbReference type="ChEBI" id="CHEBI:57535"/>
        <dbReference type="ChEBI" id="CHEBI:456216"/>
        <dbReference type="EC" id="2.7.2.4"/>
    </reaction>
</comment>
<comment type="similarity">
    <text evidence="2 7">Belongs to the aspartokinase family.</text>
</comment>
<organism evidence="10 11">
    <name type="scientific">Marinoscillum furvescens DSM 4134</name>
    <dbReference type="NCBI Taxonomy" id="1122208"/>
    <lineage>
        <taxon>Bacteria</taxon>
        <taxon>Pseudomonadati</taxon>
        <taxon>Bacteroidota</taxon>
        <taxon>Cytophagia</taxon>
        <taxon>Cytophagales</taxon>
        <taxon>Reichenbachiellaceae</taxon>
        <taxon>Marinoscillum</taxon>
    </lineage>
</organism>
<gene>
    <name evidence="10" type="ORF">C7460_101260</name>
</gene>
<dbReference type="NCBIfam" id="TIGR00657">
    <property type="entry name" value="asp_kinases"/>
    <property type="match status" value="1"/>
</dbReference>
<protein>
    <recommendedName>
        <fullName evidence="7">Aspartokinase</fullName>
        <ecNumber evidence="7">2.7.2.4</ecNumber>
    </recommendedName>
</protein>
<keyword evidence="5 7" id="KW-0418">Kinase</keyword>
<comment type="pathway">
    <text evidence="1 8">Amino-acid biosynthesis; L-lysine biosynthesis via DAP pathway; (S)-tetrahydrodipicolinate from L-aspartate: step 1/4.</text>
</comment>
<dbReference type="GO" id="GO:0009090">
    <property type="term" value="P:homoserine biosynthetic process"/>
    <property type="evidence" value="ECO:0007669"/>
    <property type="project" value="TreeGrafter"/>
</dbReference>
<dbReference type="Pfam" id="PF00696">
    <property type="entry name" value="AA_kinase"/>
    <property type="match status" value="1"/>
</dbReference>
<dbReference type="UniPathway" id="UPA00050">
    <property type="reaction ID" value="UER00461"/>
</dbReference>
<dbReference type="InterPro" id="IPR036393">
    <property type="entry name" value="AceGlu_kinase-like_sf"/>
</dbReference>
<dbReference type="GO" id="GO:0005524">
    <property type="term" value="F:ATP binding"/>
    <property type="evidence" value="ECO:0007669"/>
    <property type="project" value="UniProtKB-KW"/>
</dbReference>
<evidence type="ECO:0000259" key="9">
    <source>
        <dbReference type="Pfam" id="PF00696"/>
    </source>
</evidence>
<evidence type="ECO:0000256" key="5">
    <source>
        <dbReference type="ARBA" id="ARBA00022777"/>
    </source>
</evidence>
<dbReference type="UniPathway" id="UPA00051">
    <property type="reaction ID" value="UER00462"/>
</dbReference>
<evidence type="ECO:0000313" key="10">
    <source>
        <dbReference type="EMBL" id="REE05741.1"/>
    </source>
</evidence>
<evidence type="ECO:0000256" key="8">
    <source>
        <dbReference type="RuleBase" id="RU004249"/>
    </source>
</evidence>
<accession>A0A3D9LH64</accession>
<sequence>MRIFKFGGASVKDADGVRNLCEIITQFGGDSLVIVISAMGKTTNALEALVRRAYEGGEWKERYEALATYHSDICNELFAQVPEDVTNWLLQLKAALQTAEGSYEQFYDQIVPYGELLSTSIVYHQLSTQQSCVWLDARKCVKTNSLYTEANVEWELTEHYIARALPALLAQGPVITQGFIGSDASGKSTTLGREGSDFSGAIFAYCLQAESLTVWKDVPGLLNADPKRFPQAELFHELSFQEVTELTYYGAKVIHPKTIRPLAQRNIPLYVRSFVDPTGTGTKISESEKVGVKPCFVFKDKQLLFTLRVRDNSFVDESKLVRVFQALDQANVKINLMHSSALTFTFCMDYSAVKLEKLQSSLTEEFHVLYNEGLHLATIKNYTPESFELLPPLGEVILEQKTRNNFQVLYRPTESDEE</sequence>
<reference evidence="10 11" key="1">
    <citation type="submission" date="2018-07" db="EMBL/GenBank/DDBJ databases">
        <title>Genomic Encyclopedia of Type Strains, Phase IV (KMG-IV): sequencing the most valuable type-strain genomes for metagenomic binning, comparative biology and taxonomic classification.</title>
        <authorList>
            <person name="Goeker M."/>
        </authorList>
    </citation>
    <scope>NUCLEOTIDE SEQUENCE [LARGE SCALE GENOMIC DNA]</scope>
    <source>
        <strain evidence="10 11">DSM 4134</strain>
    </source>
</reference>
<dbReference type="GO" id="GO:0009088">
    <property type="term" value="P:threonine biosynthetic process"/>
    <property type="evidence" value="ECO:0007669"/>
    <property type="project" value="UniProtKB-UniPathway"/>
</dbReference>
<dbReference type="Gene3D" id="3.40.1160.10">
    <property type="entry name" value="Acetylglutamate kinase-like"/>
    <property type="match status" value="1"/>
</dbReference>
<keyword evidence="4" id="KW-0547">Nucleotide-binding</keyword>